<sequence>MRKKELLGFRILTWCWVTGGQCRYSARLCRDLQLQGGPWISPTGPSRSSAQFPTSRAAQPRAVGARAPPGHAMAFAEPPPKAHCFFLNVPKGSTIDDIIDALEVVTGPAGVKSLQHMGGVKFGVVAATDSAASKIKNRRAILLKGVSVPVLNVGPEIVHVSVFRVPLWVADASVAAALSAYGD</sequence>
<feature type="compositionally biased region" description="Polar residues" evidence="1">
    <location>
        <begin position="43"/>
        <end position="57"/>
    </location>
</feature>
<dbReference type="AlphaFoldDB" id="A0AAQ4E9B5"/>
<evidence type="ECO:0000313" key="3">
    <source>
        <dbReference type="EMBL" id="KAK8771351.1"/>
    </source>
</evidence>
<evidence type="ECO:0008006" key="5">
    <source>
        <dbReference type="Google" id="ProtNLM"/>
    </source>
</evidence>
<feature type="region of interest" description="Disordered" evidence="1">
    <location>
        <begin position="40"/>
        <end position="62"/>
    </location>
</feature>
<evidence type="ECO:0000256" key="2">
    <source>
        <dbReference type="SAM" id="SignalP"/>
    </source>
</evidence>
<evidence type="ECO:0000256" key="1">
    <source>
        <dbReference type="SAM" id="MobiDB-lite"/>
    </source>
</evidence>
<protein>
    <recommendedName>
        <fullName evidence="5">Secreted protein</fullName>
    </recommendedName>
</protein>
<dbReference type="EMBL" id="JARKHS020019860">
    <property type="protein sequence ID" value="KAK8771351.1"/>
    <property type="molecule type" value="Genomic_DNA"/>
</dbReference>
<feature type="chain" id="PRO_5042872302" description="Secreted protein" evidence="2">
    <location>
        <begin position="23"/>
        <end position="183"/>
    </location>
</feature>
<dbReference type="Proteomes" id="UP001321473">
    <property type="component" value="Unassembled WGS sequence"/>
</dbReference>
<comment type="caution">
    <text evidence="3">The sequence shown here is derived from an EMBL/GenBank/DDBJ whole genome shotgun (WGS) entry which is preliminary data.</text>
</comment>
<evidence type="ECO:0000313" key="4">
    <source>
        <dbReference type="Proteomes" id="UP001321473"/>
    </source>
</evidence>
<keyword evidence="2" id="KW-0732">Signal</keyword>
<proteinExistence type="predicted"/>
<organism evidence="3 4">
    <name type="scientific">Amblyomma americanum</name>
    <name type="common">Lone star tick</name>
    <dbReference type="NCBI Taxonomy" id="6943"/>
    <lineage>
        <taxon>Eukaryota</taxon>
        <taxon>Metazoa</taxon>
        <taxon>Ecdysozoa</taxon>
        <taxon>Arthropoda</taxon>
        <taxon>Chelicerata</taxon>
        <taxon>Arachnida</taxon>
        <taxon>Acari</taxon>
        <taxon>Parasitiformes</taxon>
        <taxon>Ixodida</taxon>
        <taxon>Ixodoidea</taxon>
        <taxon>Ixodidae</taxon>
        <taxon>Amblyomminae</taxon>
        <taxon>Amblyomma</taxon>
    </lineage>
</organism>
<accession>A0AAQ4E9B5</accession>
<feature type="signal peptide" evidence="2">
    <location>
        <begin position="1"/>
        <end position="22"/>
    </location>
</feature>
<keyword evidence="4" id="KW-1185">Reference proteome</keyword>
<reference evidence="3 4" key="1">
    <citation type="journal article" date="2023" name="Arcadia Sci">
        <title>De novo assembly of a long-read Amblyomma americanum tick genome.</title>
        <authorList>
            <person name="Chou S."/>
            <person name="Poskanzer K.E."/>
            <person name="Rollins M."/>
            <person name="Thuy-Boun P.S."/>
        </authorList>
    </citation>
    <scope>NUCLEOTIDE SEQUENCE [LARGE SCALE GENOMIC DNA]</scope>
    <source>
        <strain evidence="3">F_SG_1</strain>
        <tissue evidence="3">Salivary glands</tissue>
    </source>
</reference>
<gene>
    <name evidence="3" type="ORF">V5799_025405</name>
</gene>
<name>A0AAQ4E9B5_AMBAM</name>